<accession>A0A226DKS2</accession>
<evidence type="ECO:0000256" key="4">
    <source>
        <dbReference type="ARBA" id="ARBA00022771"/>
    </source>
</evidence>
<keyword evidence="6" id="KW-0539">Nucleus</keyword>
<dbReference type="InterPro" id="IPR036236">
    <property type="entry name" value="Znf_C2H2_sf"/>
</dbReference>
<dbReference type="PROSITE" id="PS00028">
    <property type="entry name" value="ZINC_FINGER_C2H2_1"/>
    <property type="match status" value="3"/>
</dbReference>
<evidence type="ECO:0000256" key="6">
    <source>
        <dbReference type="ARBA" id="ARBA00023242"/>
    </source>
</evidence>
<reference evidence="9 10" key="1">
    <citation type="submission" date="2015-12" db="EMBL/GenBank/DDBJ databases">
        <title>The genome of Folsomia candida.</title>
        <authorList>
            <person name="Faddeeva A."/>
            <person name="Derks M.F."/>
            <person name="Anvar Y."/>
            <person name="Smit S."/>
            <person name="Van Straalen N."/>
            <person name="Roelofs D."/>
        </authorList>
    </citation>
    <scope>NUCLEOTIDE SEQUENCE [LARGE SCALE GENOMIC DNA]</scope>
    <source>
        <strain evidence="9 10">VU population</strain>
        <tissue evidence="9">Whole body</tissue>
    </source>
</reference>
<gene>
    <name evidence="9" type="ORF">Fcan01_19457</name>
</gene>
<dbReference type="Proteomes" id="UP000198287">
    <property type="component" value="Unassembled WGS sequence"/>
</dbReference>
<proteinExistence type="predicted"/>
<keyword evidence="5" id="KW-0862">Zinc</keyword>
<dbReference type="EMBL" id="LNIX01000017">
    <property type="protein sequence ID" value="OXA45720.1"/>
    <property type="molecule type" value="Genomic_DNA"/>
</dbReference>
<evidence type="ECO:0000259" key="8">
    <source>
        <dbReference type="PROSITE" id="PS50157"/>
    </source>
</evidence>
<keyword evidence="4 7" id="KW-0863">Zinc-finger</keyword>
<organism evidence="9 10">
    <name type="scientific">Folsomia candida</name>
    <name type="common">Springtail</name>
    <dbReference type="NCBI Taxonomy" id="158441"/>
    <lineage>
        <taxon>Eukaryota</taxon>
        <taxon>Metazoa</taxon>
        <taxon>Ecdysozoa</taxon>
        <taxon>Arthropoda</taxon>
        <taxon>Hexapoda</taxon>
        <taxon>Collembola</taxon>
        <taxon>Entomobryomorpha</taxon>
        <taxon>Isotomoidea</taxon>
        <taxon>Isotomidae</taxon>
        <taxon>Proisotominae</taxon>
        <taxon>Folsomia</taxon>
    </lineage>
</organism>
<feature type="domain" description="C2H2-type" evidence="8">
    <location>
        <begin position="515"/>
        <end position="543"/>
    </location>
</feature>
<dbReference type="InterPro" id="IPR013087">
    <property type="entry name" value="Znf_C2H2_type"/>
</dbReference>
<sequence>MSYVVGPVFYQCDKCGTFFRSKPLAAIHLWTAGHGKPSSAGWSTVPFPTPILKLDKLLEVVVAPEIETDFDEKLAASPLFVPVEMETEFEFENVVELCEPLEESGIPPSSENPVRKRKQFIAKYRSYDEIKEETVHEGFQAVVQGLMTLKNAGVKTKLTCDKCGKTFSTNFTLRRHQEIVKNCSNLTTRERVDFTGPDKRKNRVRRCQRVAIDLSCDKCDVIFVHATSLKRHLSNKSCSNVKTPSSSNIKKTGRIKCNKCDATFIHASSLERHLKNKSCFNVKTPVPLRRKSALPLGRIICGKCGLTFASNYSLERHQTNVKDCSNKIILAQLIRKRQRVGFTRPVRPKTVAIDGSQTHYEQHVKLKTNLNSSPAETNAIRQVIKCDNCSNRTQLARLIRIRQKHPRFKRTGPIKPKTQTYSERHYEQHMKSHFHLSPAPKGSRNSRKARRVVKCDKCNVTFLYTRSLRRHLQNKTCERRTCPVFTCRKSFLSPPSLQVHIRLVHDQKVGDEGGSQCAICGESFDLGNKLYAHLALKHASQDDVEEENSVVLVKDEEMIIKEELDVDDYESSLLSELDAEGADMVGGVKLEGDEMEEFYENGVKNNGIFDILDPDEDHNSVDDL</sequence>
<dbReference type="Gene3D" id="3.30.160.60">
    <property type="entry name" value="Classic Zinc Finger"/>
    <property type="match status" value="4"/>
</dbReference>
<evidence type="ECO:0000256" key="7">
    <source>
        <dbReference type="PROSITE-ProRule" id="PRU00042"/>
    </source>
</evidence>
<dbReference type="PROSITE" id="PS50157">
    <property type="entry name" value="ZINC_FINGER_C2H2_2"/>
    <property type="match status" value="4"/>
</dbReference>
<dbReference type="SUPFAM" id="SSF57667">
    <property type="entry name" value="beta-beta-alpha zinc fingers"/>
    <property type="match status" value="3"/>
</dbReference>
<keyword evidence="2" id="KW-0479">Metal-binding</keyword>
<protein>
    <submittedName>
        <fullName evidence="9">Zinc finger protein 57</fullName>
    </submittedName>
</protein>
<feature type="domain" description="C2H2-type" evidence="8">
    <location>
        <begin position="453"/>
        <end position="480"/>
    </location>
</feature>
<evidence type="ECO:0000313" key="10">
    <source>
        <dbReference type="Proteomes" id="UP000198287"/>
    </source>
</evidence>
<dbReference type="PANTHER" id="PTHR24406">
    <property type="entry name" value="TRANSCRIPTIONAL REPRESSOR CTCFL-RELATED"/>
    <property type="match status" value="1"/>
</dbReference>
<evidence type="ECO:0000313" key="9">
    <source>
        <dbReference type="EMBL" id="OXA45720.1"/>
    </source>
</evidence>
<feature type="domain" description="C2H2-type" evidence="8">
    <location>
        <begin position="158"/>
        <end position="179"/>
    </location>
</feature>
<dbReference type="InterPro" id="IPR050888">
    <property type="entry name" value="ZnF_C2H2-type_TF"/>
</dbReference>
<dbReference type="OrthoDB" id="10004641at2759"/>
<evidence type="ECO:0000256" key="5">
    <source>
        <dbReference type="ARBA" id="ARBA00022833"/>
    </source>
</evidence>
<dbReference type="SMART" id="SM00355">
    <property type="entry name" value="ZnF_C2H2"/>
    <property type="match status" value="8"/>
</dbReference>
<dbReference type="GO" id="GO:0005634">
    <property type="term" value="C:nucleus"/>
    <property type="evidence" value="ECO:0007669"/>
    <property type="project" value="UniProtKB-SubCell"/>
</dbReference>
<feature type="domain" description="C2H2-type" evidence="8">
    <location>
        <begin position="480"/>
        <end position="510"/>
    </location>
</feature>
<keyword evidence="10" id="KW-1185">Reference proteome</keyword>
<dbReference type="GO" id="GO:0008270">
    <property type="term" value="F:zinc ion binding"/>
    <property type="evidence" value="ECO:0007669"/>
    <property type="project" value="UniProtKB-KW"/>
</dbReference>
<name>A0A226DKS2_FOLCA</name>
<dbReference type="AlphaFoldDB" id="A0A226DKS2"/>
<comment type="subcellular location">
    <subcellularLocation>
        <location evidence="1">Nucleus</location>
    </subcellularLocation>
</comment>
<comment type="caution">
    <text evidence="9">The sequence shown here is derived from an EMBL/GenBank/DDBJ whole genome shotgun (WGS) entry which is preliminary data.</text>
</comment>
<evidence type="ECO:0000256" key="2">
    <source>
        <dbReference type="ARBA" id="ARBA00022723"/>
    </source>
</evidence>
<evidence type="ECO:0000256" key="3">
    <source>
        <dbReference type="ARBA" id="ARBA00022737"/>
    </source>
</evidence>
<dbReference type="Pfam" id="PF00096">
    <property type="entry name" value="zf-C2H2"/>
    <property type="match status" value="3"/>
</dbReference>
<keyword evidence="3" id="KW-0677">Repeat</keyword>
<evidence type="ECO:0000256" key="1">
    <source>
        <dbReference type="ARBA" id="ARBA00004123"/>
    </source>
</evidence>